<evidence type="ECO:0000256" key="1">
    <source>
        <dbReference type="ARBA" id="ARBA00023015"/>
    </source>
</evidence>
<evidence type="ECO:0000256" key="4">
    <source>
        <dbReference type="PROSITE-ProRule" id="PRU00335"/>
    </source>
</evidence>
<dbReference type="Pfam" id="PF00440">
    <property type="entry name" value="TetR_N"/>
    <property type="match status" value="1"/>
</dbReference>
<evidence type="ECO:0000259" key="5">
    <source>
        <dbReference type="PROSITE" id="PS50977"/>
    </source>
</evidence>
<proteinExistence type="predicted"/>
<comment type="caution">
    <text evidence="6">The sequence shown here is derived from an EMBL/GenBank/DDBJ whole genome shotgun (WGS) entry which is preliminary data.</text>
</comment>
<keyword evidence="1" id="KW-0805">Transcription regulation</keyword>
<dbReference type="EMBL" id="JAGIOE010000001">
    <property type="protein sequence ID" value="MBP2374998.1"/>
    <property type="molecule type" value="Genomic_DNA"/>
</dbReference>
<dbReference type="PANTHER" id="PTHR30055">
    <property type="entry name" value="HTH-TYPE TRANSCRIPTIONAL REGULATOR RUTR"/>
    <property type="match status" value="1"/>
</dbReference>
<evidence type="ECO:0000313" key="6">
    <source>
        <dbReference type="EMBL" id="MBP2374998.1"/>
    </source>
</evidence>
<sequence>MESTPRPKPNRRAQQSAETSRLIISTARRLFMERGFVPTTVEKLARECGVAVQTIYNSVGNKTQILSRIIDQAASGERAPASPLEFLAAELERTTTPDDVATVLSAWFADVNGRMAPVYKVLSEAAAVDPAAASLQRARDAQRFERYLATPGLLRDRGGLQRGQDDEDVAALIWNTGHPETYRFLVAGRGWSSERYERWCHATLAGAFS</sequence>
<dbReference type="PRINTS" id="PR00455">
    <property type="entry name" value="HTHTETR"/>
</dbReference>
<feature type="domain" description="HTH tetR-type" evidence="5">
    <location>
        <begin position="17"/>
        <end position="77"/>
    </location>
</feature>
<keyword evidence="2 4" id="KW-0238">DNA-binding</keyword>
<dbReference type="InterPro" id="IPR009057">
    <property type="entry name" value="Homeodomain-like_sf"/>
</dbReference>
<dbReference type="PANTHER" id="PTHR30055:SF234">
    <property type="entry name" value="HTH-TYPE TRANSCRIPTIONAL REGULATOR BETI"/>
    <property type="match status" value="1"/>
</dbReference>
<organism evidence="6 7">
    <name type="scientific">Paeniglutamicibacter psychrophenolicus</name>
    <dbReference type="NCBI Taxonomy" id="257454"/>
    <lineage>
        <taxon>Bacteria</taxon>
        <taxon>Bacillati</taxon>
        <taxon>Actinomycetota</taxon>
        <taxon>Actinomycetes</taxon>
        <taxon>Micrococcales</taxon>
        <taxon>Micrococcaceae</taxon>
        <taxon>Paeniglutamicibacter</taxon>
    </lineage>
</organism>
<dbReference type="RefSeq" id="WP_209908208.1">
    <property type="nucleotide sequence ID" value="NZ_JAGIOE010000001.1"/>
</dbReference>
<evidence type="ECO:0000256" key="2">
    <source>
        <dbReference type="ARBA" id="ARBA00023125"/>
    </source>
</evidence>
<accession>A0ABS4WFM3</accession>
<dbReference type="PROSITE" id="PS50977">
    <property type="entry name" value="HTH_TETR_2"/>
    <property type="match status" value="1"/>
</dbReference>
<gene>
    <name evidence="6" type="ORF">JOF46_002910</name>
</gene>
<protein>
    <submittedName>
        <fullName evidence="6">AcrR family transcriptional regulator</fullName>
    </submittedName>
</protein>
<dbReference type="InterPro" id="IPR001647">
    <property type="entry name" value="HTH_TetR"/>
</dbReference>
<name>A0ABS4WFM3_9MICC</name>
<feature type="DNA-binding region" description="H-T-H motif" evidence="4">
    <location>
        <begin position="40"/>
        <end position="59"/>
    </location>
</feature>
<dbReference type="SUPFAM" id="SSF46689">
    <property type="entry name" value="Homeodomain-like"/>
    <property type="match status" value="1"/>
</dbReference>
<dbReference type="InterPro" id="IPR050109">
    <property type="entry name" value="HTH-type_TetR-like_transc_reg"/>
</dbReference>
<evidence type="ECO:0000256" key="3">
    <source>
        <dbReference type="ARBA" id="ARBA00023163"/>
    </source>
</evidence>
<dbReference type="Gene3D" id="1.10.357.10">
    <property type="entry name" value="Tetracycline Repressor, domain 2"/>
    <property type="match status" value="1"/>
</dbReference>
<keyword evidence="7" id="KW-1185">Reference proteome</keyword>
<reference evidence="6 7" key="1">
    <citation type="submission" date="2021-03" db="EMBL/GenBank/DDBJ databases">
        <title>Sequencing the genomes of 1000 actinobacteria strains.</title>
        <authorList>
            <person name="Klenk H.-P."/>
        </authorList>
    </citation>
    <scope>NUCLEOTIDE SEQUENCE [LARGE SCALE GENOMIC DNA]</scope>
    <source>
        <strain evidence="6 7">DSM 15454</strain>
    </source>
</reference>
<dbReference type="Proteomes" id="UP000766570">
    <property type="component" value="Unassembled WGS sequence"/>
</dbReference>
<evidence type="ECO:0000313" key="7">
    <source>
        <dbReference type="Proteomes" id="UP000766570"/>
    </source>
</evidence>
<keyword evidence="3" id="KW-0804">Transcription</keyword>